<sequence length="69" mass="7504">MFSDELSQRIARVRSASIGDLLRRSAARVPDRTAIVHHELRQSYAELDDTVNRTANGLAARGVGRGATA</sequence>
<evidence type="ECO:0000259" key="1">
    <source>
        <dbReference type="Pfam" id="PF00501"/>
    </source>
</evidence>
<proteinExistence type="predicted"/>
<dbReference type="SUPFAM" id="SSF56801">
    <property type="entry name" value="Acetyl-CoA synthetase-like"/>
    <property type="match status" value="1"/>
</dbReference>
<feature type="domain" description="AMP-dependent synthetase/ligase" evidence="1">
    <location>
        <begin position="22"/>
        <end position="67"/>
    </location>
</feature>
<protein>
    <recommendedName>
        <fullName evidence="1">AMP-dependent synthetase/ligase domain-containing protein</fullName>
    </recommendedName>
</protein>
<evidence type="ECO:0000313" key="3">
    <source>
        <dbReference type="Proteomes" id="UP001321542"/>
    </source>
</evidence>
<keyword evidence="3" id="KW-1185">Reference proteome</keyword>
<dbReference type="Gene3D" id="3.40.50.980">
    <property type="match status" value="1"/>
</dbReference>
<dbReference type="EMBL" id="AP018448">
    <property type="protein sequence ID" value="BBC38714.1"/>
    <property type="molecule type" value="Genomic_DNA"/>
</dbReference>
<dbReference type="Proteomes" id="UP001321542">
    <property type="component" value="Chromosome"/>
</dbReference>
<dbReference type="InterPro" id="IPR000873">
    <property type="entry name" value="AMP-dep_synth/lig_dom"/>
</dbReference>
<dbReference type="RefSeq" id="WP_286259242.1">
    <property type="nucleotide sequence ID" value="NZ_AP018448.1"/>
</dbReference>
<organism evidence="2 3">
    <name type="scientific">Streptomyces graminofaciens</name>
    <dbReference type="NCBI Taxonomy" id="68212"/>
    <lineage>
        <taxon>Bacteria</taxon>
        <taxon>Bacillati</taxon>
        <taxon>Actinomycetota</taxon>
        <taxon>Actinomycetes</taxon>
        <taxon>Kitasatosporales</taxon>
        <taxon>Streptomycetaceae</taxon>
        <taxon>Streptomyces</taxon>
    </lineage>
</organism>
<name>A0ABN5VZ98_9ACTN</name>
<reference evidence="2 3" key="1">
    <citation type="journal article" date="2010" name="ChemBioChem">
        <title>Cloning and characterization of the biosynthetic gene cluster of 16-membered macrolide antibiotic FD-891: involvement of a dual functional cytochrome P450 monooxygenase catalyzing epoxidation and hydroxylation.</title>
        <authorList>
            <person name="Kudo F."/>
            <person name="Motegi A."/>
            <person name="Mizoue K."/>
            <person name="Eguchi T."/>
        </authorList>
    </citation>
    <scope>NUCLEOTIDE SEQUENCE [LARGE SCALE GENOMIC DNA]</scope>
    <source>
        <strain evidence="2 3">A-8890</strain>
    </source>
</reference>
<evidence type="ECO:0000313" key="2">
    <source>
        <dbReference type="EMBL" id="BBC38714.1"/>
    </source>
</evidence>
<accession>A0ABN5VZ98</accession>
<reference evidence="2 3" key="2">
    <citation type="journal article" date="2023" name="ChemBioChem">
        <title>Acyltransferase Domain Exchange between Two Independent Type I Polyketide Synthases in the Same Producer Strain of Macrolide Antibiotics.</title>
        <authorList>
            <person name="Kudo F."/>
            <person name="Kishikawa K."/>
            <person name="Tsuboi K."/>
            <person name="Kido T."/>
            <person name="Usui T."/>
            <person name="Hashimoto J."/>
            <person name="Shin-Ya K."/>
            <person name="Miyanaga A."/>
            <person name="Eguchi T."/>
        </authorList>
    </citation>
    <scope>NUCLEOTIDE SEQUENCE [LARGE SCALE GENOMIC DNA]</scope>
    <source>
        <strain evidence="2 3">A-8890</strain>
    </source>
</reference>
<gene>
    <name evidence="2" type="ORF">SGFS_100080</name>
</gene>
<dbReference type="Pfam" id="PF00501">
    <property type="entry name" value="AMP-binding"/>
    <property type="match status" value="1"/>
</dbReference>